<dbReference type="SMART" id="SM00388">
    <property type="entry name" value="HisKA"/>
    <property type="match status" value="1"/>
</dbReference>
<proteinExistence type="predicted"/>
<dbReference type="SMART" id="SM00448">
    <property type="entry name" value="REC"/>
    <property type="match status" value="1"/>
</dbReference>
<dbReference type="SUPFAM" id="SSF47384">
    <property type="entry name" value="Homodimeric domain of signal transducing histidine kinase"/>
    <property type="match status" value="1"/>
</dbReference>
<dbReference type="Proteomes" id="UP000651156">
    <property type="component" value="Unassembled WGS sequence"/>
</dbReference>
<comment type="catalytic activity">
    <reaction evidence="1">
        <text>ATP + protein L-histidine = ADP + protein N-phospho-L-histidine.</text>
        <dbReference type="EC" id="2.7.13.3"/>
    </reaction>
</comment>
<dbReference type="Pfam" id="PF02518">
    <property type="entry name" value="HATPase_c"/>
    <property type="match status" value="1"/>
</dbReference>
<dbReference type="Gene3D" id="1.10.287.130">
    <property type="match status" value="1"/>
</dbReference>
<protein>
    <recommendedName>
        <fullName evidence="2">histidine kinase</fullName>
        <ecNumber evidence="2">2.7.13.3</ecNumber>
    </recommendedName>
</protein>
<dbReference type="InterPro" id="IPR005467">
    <property type="entry name" value="His_kinase_dom"/>
</dbReference>
<feature type="domain" description="Histidine kinase" evidence="8">
    <location>
        <begin position="343"/>
        <end position="581"/>
    </location>
</feature>
<evidence type="ECO:0000256" key="2">
    <source>
        <dbReference type="ARBA" id="ARBA00012438"/>
    </source>
</evidence>
<feature type="modified residue" description="4-aspartylphosphate" evidence="7">
    <location>
        <position position="661"/>
    </location>
</feature>
<dbReference type="SUPFAM" id="SSF55874">
    <property type="entry name" value="ATPase domain of HSP90 chaperone/DNA topoisomerase II/histidine kinase"/>
    <property type="match status" value="1"/>
</dbReference>
<keyword evidence="3 7" id="KW-0597">Phosphoprotein</keyword>
<comment type="caution">
    <text evidence="10">The sequence shown here is derived from an EMBL/GenBank/DDBJ whole genome shotgun (WGS) entry which is preliminary data.</text>
</comment>
<dbReference type="InterPro" id="IPR001789">
    <property type="entry name" value="Sig_transdc_resp-reg_receiver"/>
</dbReference>
<keyword evidence="4" id="KW-0808">Transferase</keyword>
<reference evidence="10 11" key="1">
    <citation type="submission" date="2020-10" db="EMBL/GenBank/DDBJ databases">
        <authorList>
            <person name="Castelo-Branco R."/>
            <person name="Eusebio N."/>
            <person name="Adriana R."/>
            <person name="Vieira A."/>
            <person name="Brugerolle De Fraissinette N."/>
            <person name="Rezende De Castro R."/>
            <person name="Schneider M.P."/>
            <person name="Vasconcelos V."/>
            <person name="Leao P.N."/>
        </authorList>
    </citation>
    <scope>NUCLEOTIDE SEQUENCE [LARGE SCALE GENOMIC DNA]</scope>
    <source>
        <strain evidence="10 11">LEGE 06123</strain>
    </source>
</reference>
<evidence type="ECO:0000256" key="3">
    <source>
        <dbReference type="ARBA" id="ARBA00022553"/>
    </source>
</evidence>
<dbReference type="InterPro" id="IPR036097">
    <property type="entry name" value="HisK_dim/P_sf"/>
</dbReference>
<dbReference type="CDD" id="cd16922">
    <property type="entry name" value="HATPase_EvgS-ArcB-TorS-like"/>
    <property type="match status" value="1"/>
</dbReference>
<keyword evidence="6" id="KW-0902">Two-component regulatory system</keyword>
<dbReference type="SUPFAM" id="SSF52172">
    <property type="entry name" value="CheY-like"/>
    <property type="match status" value="1"/>
</dbReference>
<keyword evidence="11" id="KW-1185">Reference proteome</keyword>
<dbReference type="InterPro" id="IPR029016">
    <property type="entry name" value="GAF-like_dom_sf"/>
</dbReference>
<dbReference type="Gene3D" id="3.40.50.2300">
    <property type="match status" value="1"/>
</dbReference>
<dbReference type="InterPro" id="IPR003018">
    <property type="entry name" value="GAF"/>
</dbReference>
<dbReference type="Pfam" id="PF00072">
    <property type="entry name" value="Response_reg"/>
    <property type="match status" value="1"/>
</dbReference>
<dbReference type="Gene3D" id="3.30.450.20">
    <property type="entry name" value="PAS domain"/>
    <property type="match status" value="1"/>
</dbReference>
<dbReference type="SUPFAM" id="SSF55781">
    <property type="entry name" value="GAF domain-like"/>
    <property type="match status" value="1"/>
</dbReference>
<name>A0ABR9UZY2_9CHRO</name>
<dbReference type="PRINTS" id="PR00344">
    <property type="entry name" value="BCTRLSENSOR"/>
</dbReference>
<dbReference type="Gene3D" id="3.30.450.40">
    <property type="match status" value="1"/>
</dbReference>
<evidence type="ECO:0000313" key="11">
    <source>
        <dbReference type="Proteomes" id="UP000651156"/>
    </source>
</evidence>
<dbReference type="InterPro" id="IPR036890">
    <property type="entry name" value="HATPase_C_sf"/>
</dbReference>
<dbReference type="Gene3D" id="3.30.565.10">
    <property type="entry name" value="Histidine kinase-like ATPase, C-terminal domain"/>
    <property type="match status" value="1"/>
</dbReference>
<dbReference type="InterPro" id="IPR003661">
    <property type="entry name" value="HisK_dim/P_dom"/>
</dbReference>
<dbReference type="Pfam" id="PF12860">
    <property type="entry name" value="PAS_7"/>
    <property type="match status" value="1"/>
</dbReference>
<evidence type="ECO:0000259" key="9">
    <source>
        <dbReference type="PROSITE" id="PS50110"/>
    </source>
</evidence>
<accession>A0ABR9UZY2</accession>
<dbReference type="EC" id="2.7.13.3" evidence="2"/>
<sequence>MLPLQVNQLIQPLESKHNINLHQQGTLIERVGEAIALFNCAHRLIVFNQQFCRNWGLHSDWLKQKPYDKEVFAEIVKQGYWSQAKYEQLLLLLNGNTTFPVYIEQTNGKSLEVYSSDTSDAGRIITFLDITEHRRSQAYLNAELKRQAFLLGLMERIQPASELREIGQFALSYLVQTIGAAFGDVKVISGKKQEAWAYVLTSEISAQFVATYGDAVTAEMAKFLERGIPYGQGLLWQVVDMAKPLFIEDYCKHPQAVPAFRHPGIGQLGIFPIPAADGTIIGVLTLESRSLRKLQDAPQQDMLLAACRMLGVAIERAQAQERLHQVNEDLEQASQLKSEFLASMSHELRTPLNSILGFSDLLLRQFDSLTPRQTKYLRVIEESGQHLLQLINDILDLSKIESGKVELELEPVSIPDLCLQCQEMIQPRINKKRLMLSLELDNRLTQANLDERRVRQILINLLSNAVKFTPEGGQIKLSCRIAYGNQLQSEMYRPDCSPINLSTPYVCIAVEDTGIGIPSEKWHLLFRPFQQIDASLTRQHEGTGLGLALTKRLAELHGGTVSLESVADQGSTFRVWLPLTEMRQQLVSSKADAAEEQMVSVGKSKWVWVVEDQPYNQALITEMLELQGYKVELIADGQTMMKAIDSYVSSAKALPDLVLMDIQLPKVDGFKLIRQLKNSPYWQSVPVIALTAMAMTGDRDRCLASGADAYLSKPLNFITLQHTLQTFIKA</sequence>
<evidence type="ECO:0000256" key="4">
    <source>
        <dbReference type="ARBA" id="ARBA00022679"/>
    </source>
</evidence>
<evidence type="ECO:0000259" key="8">
    <source>
        <dbReference type="PROSITE" id="PS50109"/>
    </source>
</evidence>
<dbReference type="Pfam" id="PF13185">
    <property type="entry name" value="GAF_2"/>
    <property type="match status" value="1"/>
</dbReference>
<evidence type="ECO:0000313" key="10">
    <source>
        <dbReference type="EMBL" id="MBE9192803.1"/>
    </source>
</evidence>
<dbReference type="InterPro" id="IPR011006">
    <property type="entry name" value="CheY-like_superfamily"/>
</dbReference>
<evidence type="ECO:0000256" key="1">
    <source>
        <dbReference type="ARBA" id="ARBA00000085"/>
    </source>
</evidence>
<dbReference type="InterPro" id="IPR004358">
    <property type="entry name" value="Sig_transdc_His_kin-like_C"/>
</dbReference>
<dbReference type="PROSITE" id="PS50109">
    <property type="entry name" value="HIS_KIN"/>
    <property type="match status" value="1"/>
</dbReference>
<dbReference type="InterPro" id="IPR003594">
    <property type="entry name" value="HATPase_dom"/>
</dbReference>
<dbReference type="PROSITE" id="PS50110">
    <property type="entry name" value="RESPONSE_REGULATORY"/>
    <property type="match status" value="1"/>
</dbReference>
<dbReference type="Pfam" id="PF00512">
    <property type="entry name" value="HisKA"/>
    <property type="match status" value="1"/>
</dbReference>
<evidence type="ECO:0000256" key="5">
    <source>
        <dbReference type="ARBA" id="ARBA00022777"/>
    </source>
</evidence>
<evidence type="ECO:0000256" key="7">
    <source>
        <dbReference type="PROSITE-ProRule" id="PRU00169"/>
    </source>
</evidence>
<dbReference type="EMBL" id="JADEWN010000065">
    <property type="protein sequence ID" value="MBE9192803.1"/>
    <property type="molecule type" value="Genomic_DNA"/>
</dbReference>
<dbReference type="PANTHER" id="PTHR43047:SF63">
    <property type="entry name" value="HISTIDINE KINASE"/>
    <property type="match status" value="1"/>
</dbReference>
<dbReference type="CDD" id="cd00082">
    <property type="entry name" value="HisKA"/>
    <property type="match status" value="1"/>
</dbReference>
<evidence type="ECO:0000256" key="6">
    <source>
        <dbReference type="ARBA" id="ARBA00023012"/>
    </source>
</evidence>
<organism evidence="10 11">
    <name type="scientific">Gloeocapsopsis crepidinum LEGE 06123</name>
    <dbReference type="NCBI Taxonomy" id="588587"/>
    <lineage>
        <taxon>Bacteria</taxon>
        <taxon>Bacillati</taxon>
        <taxon>Cyanobacteriota</taxon>
        <taxon>Cyanophyceae</taxon>
        <taxon>Oscillatoriophycideae</taxon>
        <taxon>Chroococcales</taxon>
        <taxon>Chroococcaceae</taxon>
        <taxon>Gloeocapsopsis</taxon>
    </lineage>
</organism>
<dbReference type="SMART" id="SM00387">
    <property type="entry name" value="HATPase_c"/>
    <property type="match status" value="1"/>
</dbReference>
<keyword evidence="5" id="KW-0418">Kinase</keyword>
<dbReference type="PANTHER" id="PTHR43047">
    <property type="entry name" value="TWO-COMPONENT HISTIDINE PROTEIN KINASE"/>
    <property type="match status" value="1"/>
</dbReference>
<feature type="domain" description="Response regulatory" evidence="9">
    <location>
        <begin position="606"/>
        <end position="728"/>
    </location>
</feature>
<gene>
    <name evidence="10" type="ORF">IQ230_21090</name>
</gene>